<dbReference type="AlphaFoldDB" id="A0A2X1BVP7"/>
<evidence type="ECO:0000313" key="2">
    <source>
        <dbReference type="EMBL" id="SPU54814.1"/>
    </source>
</evidence>
<organism evidence="2 3">
    <name type="scientific">Brevundimonas vesicularis</name>
    <name type="common">Pseudomonas vesicularis</name>
    <dbReference type="NCBI Taxonomy" id="41276"/>
    <lineage>
        <taxon>Bacteria</taxon>
        <taxon>Pseudomonadati</taxon>
        <taxon>Pseudomonadota</taxon>
        <taxon>Alphaproteobacteria</taxon>
        <taxon>Caulobacterales</taxon>
        <taxon>Caulobacteraceae</taxon>
        <taxon>Brevundimonas</taxon>
    </lineage>
</organism>
<dbReference type="RefSeq" id="WP_112862928.1">
    <property type="nucleotide sequence ID" value="NZ_UAQP01000014.1"/>
</dbReference>
<accession>A0A2X1BVP7</accession>
<feature type="transmembrane region" description="Helical" evidence="1">
    <location>
        <begin position="6"/>
        <end position="24"/>
    </location>
</feature>
<keyword evidence="1" id="KW-1133">Transmembrane helix</keyword>
<dbReference type="Proteomes" id="UP000251186">
    <property type="component" value="Unassembled WGS sequence"/>
</dbReference>
<protein>
    <submittedName>
        <fullName evidence="2">Uncharacterized protein</fullName>
    </submittedName>
</protein>
<dbReference type="EMBL" id="UAQP01000014">
    <property type="protein sequence ID" value="SPU54814.1"/>
    <property type="molecule type" value="Genomic_DNA"/>
</dbReference>
<name>A0A2X1BVP7_BREVE</name>
<keyword evidence="1" id="KW-0472">Membrane</keyword>
<evidence type="ECO:0000256" key="1">
    <source>
        <dbReference type="SAM" id="Phobius"/>
    </source>
</evidence>
<proteinExistence type="predicted"/>
<keyword evidence="1" id="KW-0812">Transmembrane</keyword>
<sequence>MSRGNTVIIVLVTLLIGFGGGFVLRPVIVPAQQTARVAIPSPIAAPLRDTRSSQYFVANIDVARQVVAGCRDGSVRGGECATAEEAIIKVEAQERRKRFLGN</sequence>
<reference evidence="2 3" key="1">
    <citation type="submission" date="2018-06" db="EMBL/GenBank/DDBJ databases">
        <authorList>
            <consortium name="Pathogen Informatics"/>
            <person name="Doyle S."/>
        </authorList>
    </citation>
    <scope>NUCLEOTIDE SEQUENCE [LARGE SCALE GENOMIC DNA]</scope>
    <source>
        <strain evidence="2 3">NCTC11166</strain>
    </source>
</reference>
<gene>
    <name evidence="2" type="ORF">NCTC11166_02200</name>
</gene>
<evidence type="ECO:0000313" key="3">
    <source>
        <dbReference type="Proteomes" id="UP000251186"/>
    </source>
</evidence>